<dbReference type="GO" id="GO:0006082">
    <property type="term" value="P:organic acid metabolic process"/>
    <property type="evidence" value="ECO:0007669"/>
    <property type="project" value="TreeGrafter"/>
</dbReference>
<dbReference type="GO" id="GO:0006805">
    <property type="term" value="P:xenobiotic metabolic process"/>
    <property type="evidence" value="ECO:0007669"/>
    <property type="project" value="TreeGrafter"/>
</dbReference>
<dbReference type="PANTHER" id="PTHR24300">
    <property type="entry name" value="CYTOCHROME P450 508A4-RELATED"/>
    <property type="match status" value="1"/>
</dbReference>
<dbReference type="InterPro" id="IPR050182">
    <property type="entry name" value="Cytochrome_P450_fam2"/>
</dbReference>
<sequence length="144" mass="16410">MQHFSDWSQFPNTFMLTILATLFQLGKKYGPIFSVYLGRRPMVFTHGFSSAKEVLVTKGIEFAGRPDVPMGDLINNKKEVEEHKATMTLGEPRDFTDAYLEDMQKPEKKGSSFEEEQLEVTLSDLFLAGTETMSDTLQWGLLYL</sequence>
<protein>
    <submittedName>
        <fullName evidence="5">Cytochrome protein</fullName>
    </submittedName>
</protein>
<dbReference type="InterPro" id="IPR001128">
    <property type="entry name" value="Cyt_P450"/>
</dbReference>
<feature type="non-terminal residue" evidence="5">
    <location>
        <position position="144"/>
    </location>
</feature>
<dbReference type="PANTHER" id="PTHR24300:SF327">
    <property type="entry name" value="CYTOCHROME P450 2F2-RELATED"/>
    <property type="match status" value="1"/>
</dbReference>
<keyword evidence="4" id="KW-0408">Iron</keyword>
<dbReference type="GO" id="GO:0005737">
    <property type="term" value="C:cytoplasm"/>
    <property type="evidence" value="ECO:0007669"/>
    <property type="project" value="TreeGrafter"/>
</dbReference>
<comment type="caution">
    <text evidence="5">The sequence shown here is derived from an EMBL/GenBank/DDBJ whole genome shotgun (WGS) entry which is preliminary data.</text>
</comment>
<name>V8N5J9_OPHHA</name>
<evidence type="ECO:0000256" key="4">
    <source>
        <dbReference type="ARBA" id="ARBA00023004"/>
    </source>
</evidence>
<dbReference type="GO" id="GO:0020037">
    <property type="term" value="F:heme binding"/>
    <property type="evidence" value="ECO:0007669"/>
    <property type="project" value="InterPro"/>
</dbReference>
<evidence type="ECO:0000256" key="1">
    <source>
        <dbReference type="ARBA" id="ARBA00001971"/>
    </source>
</evidence>
<organism evidence="5 6">
    <name type="scientific">Ophiophagus hannah</name>
    <name type="common">King cobra</name>
    <name type="synonym">Naja hannah</name>
    <dbReference type="NCBI Taxonomy" id="8665"/>
    <lineage>
        <taxon>Eukaryota</taxon>
        <taxon>Metazoa</taxon>
        <taxon>Chordata</taxon>
        <taxon>Craniata</taxon>
        <taxon>Vertebrata</taxon>
        <taxon>Euteleostomi</taxon>
        <taxon>Lepidosauria</taxon>
        <taxon>Squamata</taxon>
        <taxon>Bifurcata</taxon>
        <taxon>Unidentata</taxon>
        <taxon>Episquamata</taxon>
        <taxon>Toxicofera</taxon>
        <taxon>Serpentes</taxon>
        <taxon>Colubroidea</taxon>
        <taxon>Elapidae</taxon>
        <taxon>Elapinae</taxon>
        <taxon>Ophiophagus</taxon>
    </lineage>
</organism>
<dbReference type="OrthoDB" id="3934656at2759"/>
<evidence type="ECO:0000313" key="6">
    <source>
        <dbReference type="Proteomes" id="UP000018936"/>
    </source>
</evidence>
<dbReference type="Proteomes" id="UP000018936">
    <property type="component" value="Unassembled WGS sequence"/>
</dbReference>
<dbReference type="PRINTS" id="PR00463">
    <property type="entry name" value="EP450I"/>
</dbReference>
<keyword evidence="3" id="KW-0479">Metal-binding</keyword>
<dbReference type="Pfam" id="PF00067">
    <property type="entry name" value="p450"/>
    <property type="match status" value="2"/>
</dbReference>
<gene>
    <name evidence="5" type="primary">Cyp2j5</name>
    <name evidence="5" type="ORF">L345_16891</name>
</gene>
<evidence type="ECO:0000313" key="5">
    <source>
        <dbReference type="EMBL" id="ETE57395.1"/>
    </source>
</evidence>
<dbReference type="AlphaFoldDB" id="V8N5J9"/>
<evidence type="ECO:0000256" key="2">
    <source>
        <dbReference type="ARBA" id="ARBA00010617"/>
    </source>
</evidence>
<dbReference type="InterPro" id="IPR002401">
    <property type="entry name" value="Cyt_P450_E_grp-I"/>
</dbReference>
<feature type="non-terminal residue" evidence="5">
    <location>
        <position position="1"/>
    </location>
</feature>
<comment type="cofactor">
    <cofactor evidence="1">
        <name>heme</name>
        <dbReference type="ChEBI" id="CHEBI:30413"/>
    </cofactor>
</comment>
<dbReference type="SUPFAM" id="SSF48264">
    <property type="entry name" value="Cytochrome P450"/>
    <property type="match status" value="1"/>
</dbReference>
<accession>V8N5J9</accession>
<dbReference type="GO" id="GO:0016712">
    <property type="term" value="F:oxidoreductase activity, acting on paired donors, with incorporation or reduction of molecular oxygen, reduced flavin or flavoprotein as one donor, and incorporation of one atom of oxygen"/>
    <property type="evidence" value="ECO:0007669"/>
    <property type="project" value="TreeGrafter"/>
</dbReference>
<dbReference type="InterPro" id="IPR036396">
    <property type="entry name" value="Cyt_P450_sf"/>
</dbReference>
<proteinExistence type="inferred from homology"/>
<keyword evidence="6" id="KW-1185">Reference proteome</keyword>
<dbReference type="GO" id="GO:0005506">
    <property type="term" value="F:iron ion binding"/>
    <property type="evidence" value="ECO:0007669"/>
    <property type="project" value="InterPro"/>
</dbReference>
<comment type="similarity">
    <text evidence="2">Belongs to the cytochrome P450 family.</text>
</comment>
<reference evidence="5 6" key="1">
    <citation type="journal article" date="2013" name="Proc. Natl. Acad. Sci. U.S.A.">
        <title>The king cobra genome reveals dynamic gene evolution and adaptation in the snake venom system.</title>
        <authorList>
            <person name="Vonk F.J."/>
            <person name="Casewell N.R."/>
            <person name="Henkel C.V."/>
            <person name="Heimberg A.M."/>
            <person name="Jansen H.J."/>
            <person name="McCleary R.J."/>
            <person name="Kerkkamp H.M."/>
            <person name="Vos R.A."/>
            <person name="Guerreiro I."/>
            <person name="Calvete J.J."/>
            <person name="Wuster W."/>
            <person name="Woods A.E."/>
            <person name="Logan J.M."/>
            <person name="Harrison R.A."/>
            <person name="Castoe T.A."/>
            <person name="de Koning A.P."/>
            <person name="Pollock D.D."/>
            <person name="Yandell M."/>
            <person name="Calderon D."/>
            <person name="Renjifo C."/>
            <person name="Currier R.B."/>
            <person name="Salgado D."/>
            <person name="Pla D."/>
            <person name="Sanz L."/>
            <person name="Hyder A.S."/>
            <person name="Ribeiro J.M."/>
            <person name="Arntzen J.W."/>
            <person name="van den Thillart G.E."/>
            <person name="Boetzer M."/>
            <person name="Pirovano W."/>
            <person name="Dirks R.P."/>
            <person name="Spaink H.P."/>
            <person name="Duboule D."/>
            <person name="McGlinn E."/>
            <person name="Kini R.M."/>
            <person name="Richardson M.K."/>
        </authorList>
    </citation>
    <scope>NUCLEOTIDE SEQUENCE</scope>
    <source>
        <tissue evidence="5">Blood</tissue>
    </source>
</reference>
<dbReference type="EMBL" id="AZIM01008571">
    <property type="protein sequence ID" value="ETE57395.1"/>
    <property type="molecule type" value="Genomic_DNA"/>
</dbReference>
<dbReference type="Gene3D" id="1.10.630.10">
    <property type="entry name" value="Cytochrome P450"/>
    <property type="match status" value="2"/>
</dbReference>
<evidence type="ECO:0000256" key="3">
    <source>
        <dbReference type="ARBA" id="ARBA00022723"/>
    </source>
</evidence>